<organism evidence="8 9">
    <name type="scientific">Vicia faba</name>
    <name type="common">Broad bean</name>
    <name type="synonym">Faba vulgaris</name>
    <dbReference type="NCBI Taxonomy" id="3906"/>
    <lineage>
        <taxon>Eukaryota</taxon>
        <taxon>Viridiplantae</taxon>
        <taxon>Streptophyta</taxon>
        <taxon>Embryophyta</taxon>
        <taxon>Tracheophyta</taxon>
        <taxon>Spermatophyta</taxon>
        <taxon>Magnoliopsida</taxon>
        <taxon>eudicotyledons</taxon>
        <taxon>Gunneridae</taxon>
        <taxon>Pentapetalae</taxon>
        <taxon>rosids</taxon>
        <taxon>fabids</taxon>
        <taxon>Fabales</taxon>
        <taxon>Fabaceae</taxon>
        <taxon>Papilionoideae</taxon>
        <taxon>50 kb inversion clade</taxon>
        <taxon>NPAAA clade</taxon>
        <taxon>Hologalegina</taxon>
        <taxon>IRL clade</taxon>
        <taxon>Fabeae</taxon>
        <taxon>Vicia</taxon>
    </lineage>
</organism>
<dbReference type="PANTHER" id="PTHR48021:SF37">
    <property type="entry name" value="SUGAR TRANSPORTER ERD6-LIKE 16"/>
    <property type="match status" value="1"/>
</dbReference>
<evidence type="ECO:0000313" key="8">
    <source>
        <dbReference type="EMBL" id="CAI8605358.1"/>
    </source>
</evidence>
<comment type="similarity">
    <text evidence="2">Belongs to the major facilitator superfamily. Sugar transporter (TC 2.A.1.1) family.</text>
</comment>
<keyword evidence="6 7" id="KW-0472">Membrane</keyword>
<dbReference type="Pfam" id="PF00083">
    <property type="entry name" value="Sugar_tr"/>
    <property type="match status" value="3"/>
</dbReference>
<name>A0AAV1A729_VICFA</name>
<accession>A0AAV1A729</accession>
<gene>
    <name evidence="8" type="ORF">VFH_III179560</name>
</gene>
<evidence type="ECO:0000313" key="9">
    <source>
        <dbReference type="Proteomes" id="UP001157006"/>
    </source>
</evidence>
<dbReference type="PRINTS" id="PR00171">
    <property type="entry name" value="SUGRTRNSPORT"/>
</dbReference>
<dbReference type="PANTHER" id="PTHR48021">
    <property type="match status" value="1"/>
</dbReference>
<evidence type="ECO:0000256" key="5">
    <source>
        <dbReference type="ARBA" id="ARBA00022989"/>
    </source>
</evidence>
<evidence type="ECO:0000256" key="3">
    <source>
        <dbReference type="ARBA" id="ARBA00022597"/>
    </source>
</evidence>
<comment type="subcellular location">
    <subcellularLocation>
        <location evidence="1">Membrane</location>
        <topology evidence="1">Multi-pass membrane protein</topology>
    </subcellularLocation>
</comment>
<dbReference type="InterPro" id="IPR036259">
    <property type="entry name" value="MFS_trans_sf"/>
</dbReference>
<proteinExistence type="inferred from homology"/>
<feature type="transmembrane region" description="Helical" evidence="7">
    <location>
        <begin position="155"/>
        <end position="173"/>
    </location>
</feature>
<dbReference type="Gene3D" id="1.20.1250.20">
    <property type="entry name" value="MFS general substrate transporter like domains"/>
    <property type="match status" value="2"/>
</dbReference>
<feature type="transmembrane region" description="Helical" evidence="7">
    <location>
        <begin position="315"/>
        <end position="337"/>
    </location>
</feature>
<dbReference type="GO" id="GO:0016020">
    <property type="term" value="C:membrane"/>
    <property type="evidence" value="ECO:0007669"/>
    <property type="project" value="UniProtKB-SubCell"/>
</dbReference>
<keyword evidence="3" id="KW-0813">Transport</keyword>
<evidence type="ECO:0000256" key="2">
    <source>
        <dbReference type="ARBA" id="ARBA00010992"/>
    </source>
</evidence>
<sequence length="350" mass="39454">MSKSGTFVLLIKDIKKGVVGNSEVLKSKFRSLPLNGCRKLWMKVWIFVKVTKAQVEDVSLLRILIKLERLLKLGLKLHIDGAHIFNVSVALGIPVDRLVEAADSALILRLFIGYGIGIISYVVPVYIAEMAPKNLRGMLATTNQVKRSVIHWRQLALAGLVPCISLLVGSCFIPESPRWLAKVGREKEFQFKYFGANMLIFLMKLLKYRIILKLFKNFLRLRCWTCSRARFYTAEIFVAAGLSSAKAGTIAYACIQVPFTMLGAILMDKSRRKPLITINLFANNFCEWNILRPLYYRNCFLFQGNLLLEWVPTLAVGGILIYIAIFSIGLGSVPWVMMSEVFPINLKGIG</sequence>
<dbReference type="EMBL" id="OX451738">
    <property type="protein sequence ID" value="CAI8605358.1"/>
    <property type="molecule type" value="Genomic_DNA"/>
</dbReference>
<feature type="transmembrane region" description="Helical" evidence="7">
    <location>
        <begin position="193"/>
        <end position="212"/>
    </location>
</feature>
<keyword evidence="9" id="KW-1185">Reference proteome</keyword>
<evidence type="ECO:0000256" key="4">
    <source>
        <dbReference type="ARBA" id="ARBA00022692"/>
    </source>
</evidence>
<evidence type="ECO:0000256" key="7">
    <source>
        <dbReference type="SAM" id="Phobius"/>
    </source>
</evidence>
<evidence type="ECO:0000256" key="1">
    <source>
        <dbReference type="ARBA" id="ARBA00004141"/>
    </source>
</evidence>
<dbReference type="InterPro" id="IPR005828">
    <property type="entry name" value="MFS_sugar_transport-like"/>
</dbReference>
<keyword evidence="5 7" id="KW-1133">Transmembrane helix</keyword>
<reference evidence="8 9" key="1">
    <citation type="submission" date="2023-01" db="EMBL/GenBank/DDBJ databases">
        <authorList>
            <person name="Kreplak J."/>
        </authorList>
    </citation>
    <scope>NUCLEOTIDE SEQUENCE [LARGE SCALE GENOMIC DNA]</scope>
</reference>
<keyword evidence="3" id="KW-0762">Sugar transport</keyword>
<feature type="transmembrane region" description="Helical" evidence="7">
    <location>
        <begin position="106"/>
        <end position="128"/>
    </location>
</feature>
<evidence type="ECO:0000256" key="6">
    <source>
        <dbReference type="ARBA" id="ARBA00023136"/>
    </source>
</evidence>
<keyword evidence="4 7" id="KW-0812">Transmembrane</keyword>
<dbReference type="SUPFAM" id="SSF103473">
    <property type="entry name" value="MFS general substrate transporter"/>
    <property type="match status" value="1"/>
</dbReference>
<dbReference type="Proteomes" id="UP001157006">
    <property type="component" value="Chromosome 3"/>
</dbReference>
<dbReference type="GO" id="GO:0022857">
    <property type="term" value="F:transmembrane transporter activity"/>
    <property type="evidence" value="ECO:0007669"/>
    <property type="project" value="InterPro"/>
</dbReference>
<dbReference type="InterPro" id="IPR003663">
    <property type="entry name" value="Sugar/inositol_transpt"/>
</dbReference>
<protein>
    <submittedName>
        <fullName evidence="8">Uncharacterized protein</fullName>
    </submittedName>
</protein>
<dbReference type="InterPro" id="IPR050549">
    <property type="entry name" value="MFS_Trehalose_Transporter"/>
</dbReference>
<dbReference type="AlphaFoldDB" id="A0AAV1A729"/>